<feature type="signal peptide" evidence="1">
    <location>
        <begin position="1"/>
        <end position="26"/>
    </location>
</feature>
<proteinExistence type="predicted"/>
<accession>A0A1G2CEG3</accession>
<dbReference type="Proteomes" id="UP000178880">
    <property type="component" value="Unassembled WGS sequence"/>
</dbReference>
<name>A0A1G2CEG3_9BACT</name>
<organism evidence="2 3">
    <name type="scientific">Candidatus Liptonbacteria bacterium RIFCSPLOWO2_01_FULL_52_25</name>
    <dbReference type="NCBI Taxonomy" id="1798650"/>
    <lineage>
        <taxon>Bacteria</taxon>
        <taxon>Candidatus Liptoniibacteriota</taxon>
    </lineage>
</organism>
<reference evidence="2 3" key="1">
    <citation type="journal article" date="2016" name="Nat. Commun.">
        <title>Thousands of microbial genomes shed light on interconnected biogeochemical processes in an aquifer system.</title>
        <authorList>
            <person name="Anantharaman K."/>
            <person name="Brown C.T."/>
            <person name="Hug L.A."/>
            <person name="Sharon I."/>
            <person name="Castelle C.J."/>
            <person name="Probst A.J."/>
            <person name="Thomas B.C."/>
            <person name="Singh A."/>
            <person name="Wilkins M.J."/>
            <person name="Karaoz U."/>
            <person name="Brodie E.L."/>
            <person name="Williams K.H."/>
            <person name="Hubbard S.S."/>
            <person name="Banfield J.F."/>
        </authorList>
    </citation>
    <scope>NUCLEOTIDE SEQUENCE [LARGE SCALE GENOMIC DNA]</scope>
</reference>
<keyword evidence="1" id="KW-0732">Signal</keyword>
<sequence>MLTRKLPYAVYFAAVLLAASFWQSSAQQSQPKFLWSWQTNTYVPAGFEGKVLPSPGATVTVSFELVQGGKLANLQGNKLLNIPPQTIYWYANNTLISNIPGKQTVSFTAPSVPGTVTVKVQLPGYPGGSVFQSISVPVVPPEAVIESRYPGGSFVGTPVNVRGIPYFFNVKDPFALNFEWSVNGEIPQNAEDPTNLSIGLNPDAPSGATLNIKLTIQDPSKAVLAASANTTLTYVR</sequence>
<evidence type="ECO:0000256" key="1">
    <source>
        <dbReference type="SAM" id="SignalP"/>
    </source>
</evidence>
<dbReference type="AlphaFoldDB" id="A0A1G2CEG3"/>
<gene>
    <name evidence="2" type="ORF">A2945_02215</name>
</gene>
<evidence type="ECO:0000313" key="3">
    <source>
        <dbReference type="Proteomes" id="UP000178880"/>
    </source>
</evidence>
<protein>
    <submittedName>
        <fullName evidence="2">Uncharacterized protein</fullName>
    </submittedName>
</protein>
<evidence type="ECO:0000313" key="2">
    <source>
        <dbReference type="EMBL" id="OGY99788.1"/>
    </source>
</evidence>
<dbReference type="STRING" id="1798650.A2945_02215"/>
<dbReference type="EMBL" id="MHLA01000013">
    <property type="protein sequence ID" value="OGY99788.1"/>
    <property type="molecule type" value="Genomic_DNA"/>
</dbReference>
<comment type="caution">
    <text evidence="2">The sequence shown here is derived from an EMBL/GenBank/DDBJ whole genome shotgun (WGS) entry which is preliminary data.</text>
</comment>
<feature type="chain" id="PRO_5009582288" evidence="1">
    <location>
        <begin position="27"/>
        <end position="236"/>
    </location>
</feature>